<protein>
    <submittedName>
        <fullName evidence="3">Secondary metabolism regulator LAE1</fullName>
    </submittedName>
</protein>
<name>A0A9P5K8X5_COLSI</name>
<feature type="compositionally biased region" description="Pro residues" evidence="2">
    <location>
        <begin position="21"/>
        <end position="36"/>
    </location>
</feature>
<dbReference type="AlphaFoldDB" id="A0A9P5K8X5"/>
<sequence length="381" mass="43186">MGDTSRAKFRSPRDKFSSPVVSPPKSPPTSSPPPAGSPVENPAPLQADGDLPQEIDTERLSFYTASLASSAVDYPIEYGRRYHAFRPGSYVIPNDEVRDSRLLLRQALTIKCILYEMDRLDFVHALFVRALGHRLYLAPLETEKIQKILDIGTGTGAMEIGDIFPKAEVIGNDLSTIQPERVPPNVKFEIDDVESPWISDRKYDYIMCRCMAACLADWPKLMKNIYDHLNPGGWVEFQDTSIEYYSDDGTLTEEHYFRQWNKTFVEAITSIGRQPSPGPKLEGWVRDTGFQRINHSKVRIPLAPWPKDPFYKALGAMNLTQVLDGLEGFTMRVFCGALGQTQEEAQVVMAAVRNELKKLHSFHSQFDFHIVYAQKHLEDNE</sequence>
<evidence type="ECO:0000313" key="3">
    <source>
        <dbReference type="EMBL" id="KAF4864028.1"/>
    </source>
</evidence>
<comment type="caution">
    <text evidence="3">The sequence shown here is derived from an EMBL/GenBank/DDBJ whole genome shotgun (WGS) entry which is preliminary data.</text>
</comment>
<comment type="similarity">
    <text evidence="1">Belongs to the methyltransferase superfamily. LaeA methyltransferase family.</text>
</comment>
<dbReference type="SUPFAM" id="SSF53335">
    <property type="entry name" value="S-adenosyl-L-methionine-dependent methyltransferases"/>
    <property type="match status" value="1"/>
</dbReference>
<proteinExistence type="inferred from homology"/>
<dbReference type="CDD" id="cd02440">
    <property type="entry name" value="AdoMet_MTases"/>
    <property type="match status" value="1"/>
</dbReference>
<dbReference type="InterPro" id="IPR029063">
    <property type="entry name" value="SAM-dependent_MTases_sf"/>
</dbReference>
<dbReference type="PANTHER" id="PTHR43591">
    <property type="entry name" value="METHYLTRANSFERASE"/>
    <property type="match status" value="1"/>
</dbReference>
<reference evidence="3" key="1">
    <citation type="submission" date="2019-06" db="EMBL/GenBank/DDBJ databases">
        <authorList>
            <person name="Gan P."/>
            <person name="Shirasu K."/>
        </authorList>
    </citation>
    <scope>NUCLEOTIDE SEQUENCE [LARGE SCALE GENOMIC DNA]</scope>
    <source>
        <strain evidence="3">CAD2</strain>
    </source>
</reference>
<dbReference type="OrthoDB" id="2013972at2759"/>
<feature type="region of interest" description="Disordered" evidence="2">
    <location>
        <begin position="1"/>
        <end position="50"/>
    </location>
</feature>
<gene>
    <name evidence="3" type="ORF">CGCSCA2_v002354</name>
</gene>
<accession>A0A9P5K8X5</accession>
<dbReference type="Proteomes" id="UP000711996">
    <property type="component" value="Unassembled WGS sequence"/>
</dbReference>
<keyword evidence="4" id="KW-1185">Reference proteome</keyword>
<evidence type="ECO:0000313" key="4">
    <source>
        <dbReference type="Proteomes" id="UP000711996"/>
    </source>
</evidence>
<dbReference type="Pfam" id="PF13489">
    <property type="entry name" value="Methyltransf_23"/>
    <property type="match status" value="1"/>
</dbReference>
<evidence type="ECO:0000256" key="1">
    <source>
        <dbReference type="ARBA" id="ARBA00038158"/>
    </source>
</evidence>
<dbReference type="GO" id="GO:0008168">
    <property type="term" value="F:methyltransferase activity"/>
    <property type="evidence" value="ECO:0007669"/>
    <property type="project" value="TreeGrafter"/>
</dbReference>
<dbReference type="PANTHER" id="PTHR43591:SF10">
    <property type="entry name" value="ABC TRANSMEMBRANE TYPE-1 DOMAIN-CONTAINING PROTEIN-RELATED"/>
    <property type="match status" value="1"/>
</dbReference>
<organism evidence="3 4">
    <name type="scientific">Colletotrichum siamense</name>
    <name type="common">Anthracnose fungus</name>
    <dbReference type="NCBI Taxonomy" id="690259"/>
    <lineage>
        <taxon>Eukaryota</taxon>
        <taxon>Fungi</taxon>
        <taxon>Dikarya</taxon>
        <taxon>Ascomycota</taxon>
        <taxon>Pezizomycotina</taxon>
        <taxon>Sordariomycetes</taxon>
        <taxon>Hypocreomycetidae</taxon>
        <taxon>Glomerellales</taxon>
        <taxon>Glomerellaceae</taxon>
        <taxon>Colletotrichum</taxon>
        <taxon>Colletotrichum gloeosporioides species complex</taxon>
    </lineage>
</organism>
<dbReference type="EMBL" id="QPMT01000005">
    <property type="protein sequence ID" value="KAF4864028.1"/>
    <property type="molecule type" value="Genomic_DNA"/>
</dbReference>
<evidence type="ECO:0000256" key="2">
    <source>
        <dbReference type="SAM" id="MobiDB-lite"/>
    </source>
</evidence>
<dbReference type="Gene3D" id="3.40.50.150">
    <property type="entry name" value="Vaccinia Virus protein VP39"/>
    <property type="match status" value="1"/>
</dbReference>